<keyword evidence="1" id="KW-0472">Membrane</keyword>
<feature type="transmembrane region" description="Helical" evidence="1">
    <location>
        <begin position="186"/>
        <end position="203"/>
    </location>
</feature>
<comment type="caution">
    <text evidence="2">The sequence shown here is derived from an EMBL/GenBank/DDBJ whole genome shotgun (WGS) entry which is preliminary data.</text>
</comment>
<keyword evidence="1" id="KW-0812">Transmembrane</keyword>
<sequence length="216" mass="25847">MIIGIIYKFVLLLVTIKSYNLSRKLTFSTQNYLLIYLSVSLFIEVISFSLYVISPNSKNGLLYNLYNIFSISFFHLYFSKILKYNFKKLSFLITIISTLYILFFTSFLSIDFDKNIGITLLLFYLANSLLWFYQKISFFDDHKITDDPTFWISTGLLMWSCFFLFRVTPMFYFAKEDKEFLEFLKVGQNIINIVMYIMFYISLKKYEKLNYGSYSR</sequence>
<name>A0A0Q3SPP4_9FLAO</name>
<feature type="transmembrane region" description="Helical" evidence="1">
    <location>
        <begin position="60"/>
        <end position="78"/>
    </location>
</feature>
<organism evidence="2 3">
    <name type="scientific">Chryseobacterium aquaticum</name>
    <dbReference type="NCBI Taxonomy" id="452084"/>
    <lineage>
        <taxon>Bacteria</taxon>
        <taxon>Pseudomonadati</taxon>
        <taxon>Bacteroidota</taxon>
        <taxon>Flavobacteriia</taxon>
        <taxon>Flavobacteriales</taxon>
        <taxon>Weeksellaceae</taxon>
        <taxon>Chryseobacterium group</taxon>
        <taxon>Chryseobacterium</taxon>
    </lineage>
</organism>
<keyword evidence="3" id="KW-1185">Reference proteome</keyword>
<protein>
    <submittedName>
        <fullName evidence="2">Uncharacterized protein</fullName>
    </submittedName>
</protein>
<reference evidence="2 3" key="1">
    <citation type="submission" date="2015-10" db="EMBL/GenBank/DDBJ databases">
        <title>Chryseobacterium aquaticum genome.</title>
        <authorList>
            <person name="Newman J.D."/>
            <person name="Ferguson M.B."/>
            <person name="Miller J.R."/>
        </authorList>
    </citation>
    <scope>NUCLEOTIDE SEQUENCE [LARGE SCALE GENOMIC DNA]</scope>
    <source>
        <strain evidence="2 3">KCTC 12483</strain>
    </source>
</reference>
<gene>
    <name evidence="2" type="ORF">AR438_04160</name>
</gene>
<feature type="transmembrane region" description="Helical" evidence="1">
    <location>
        <begin position="90"/>
        <end position="110"/>
    </location>
</feature>
<proteinExistence type="predicted"/>
<feature type="transmembrane region" description="Helical" evidence="1">
    <location>
        <begin position="34"/>
        <end position="54"/>
    </location>
</feature>
<dbReference type="EMBL" id="LLYZ01000002">
    <property type="protein sequence ID" value="KQK27402.1"/>
    <property type="molecule type" value="Genomic_DNA"/>
</dbReference>
<feature type="transmembrane region" description="Helical" evidence="1">
    <location>
        <begin position="154"/>
        <end position="174"/>
    </location>
</feature>
<dbReference type="STRING" id="452084.AR438_04160"/>
<evidence type="ECO:0000256" key="1">
    <source>
        <dbReference type="SAM" id="Phobius"/>
    </source>
</evidence>
<evidence type="ECO:0000313" key="3">
    <source>
        <dbReference type="Proteomes" id="UP000051682"/>
    </source>
</evidence>
<keyword evidence="1" id="KW-1133">Transmembrane helix</keyword>
<dbReference type="Proteomes" id="UP000051682">
    <property type="component" value="Unassembled WGS sequence"/>
</dbReference>
<evidence type="ECO:0000313" key="2">
    <source>
        <dbReference type="EMBL" id="KQK27402.1"/>
    </source>
</evidence>
<dbReference type="AlphaFoldDB" id="A0A0Q3SPP4"/>
<accession>A0A0Q3SPP4</accession>
<feature type="transmembrane region" description="Helical" evidence="1">
    <location>
        <begin position="116"/>
        <end position="133"/>
    </location>
</feature>